<evidence type="ECO:0000313" key="7">
    <source>
        <dbReference type="Proteomes" id="UP000189818"/>
    </source>
</evidence>
<reference evidence="7" key="1">
    <citation type="submission" date="2017-02" db="EMBL/GenBank/DDBJ databases">
        <authorList>
            <person name="Varghese N."/>
            <person name="Submissions S."/>
        </authorList>
    </citation>
    <scope>NUCLEOTIDE SEQUENCE [LARGE SCALE GENOMIC DNA]</scope>
    <source>
        <strain evidence="7">UM2</strain>
    </source>
</reference>
<accession>A0A1T4ZQA5</accession>
<feature type="domain" description="CzcB-like barrel-sandwich hybrid" evidence="5">
    <location>
        <begin position="87"/>
        <end position="232"/>
    </location>
</feature>
<evidence type="ECO:0000256" key="1">
    <source>
        <dbReference type="ARBA" id="ARBA00009477"/>
    </source>
</evidence>
<feature type="transmembrane region" description="Helical" evidence="3">
    <location>
        <begin position="24"/>
        <end position="42"/>
    </location>
</feature>
<feature type="region of interest" description="Disordered" evidence="2">
    <location>
        <begin position="372"/>
        <end position="402"/>
    </location>
</feature>
<dbReference type="InterPro" id="IPR006143">
    <property type="entry name" value="RND_pump_MFP"/>
</dbReference>
<feature type="compositionally biased region" description="Low complexity" evidence="2">
    <location>
        <begin position="391"/>
        <end position="402"/>
    </location>
</feature>
<keyword evidence="3" id="KW-0472">Membrane</keyword>
<dbReference type="InterPro" id="IPR058647">
    <property type="entry name" value="BSH_CzcB-like"/>
</dbReference>
<dbReference type="OrthoDB" id="9806939at2"/>
<dbReference type="FunFam" id="2.40.30.170:FF:000010">
    <property type="entry name" value="Efflux RND transporter periplasmic adaptor subunit"/>
    <property type="match status" value="1"/>
</dbReference>
<dbReference type="Gene3D" id="2.40.50.100">
    <property type="match status" value="1"/>
</dbReference>
<dbReference type="Gene3D" id="2.40.420.20">
    <property type="match status" value="1"/>
</dbReference>
<name>A0A1T4ZQA5_9SPHN</name>
<dbReference type="EMBL" id="FUYM01000001">
    <property type="protein sequence ID" value="SKB24961.1"/>
    <property type="molecule type" value="Genomic_DNA"/>
</dbReference>
<dbReference type="Proteomes" id="UP000189818">
    <property type="component" value="Unassembled WGS sequence"/>
</dbReference>
<evidence type="ECO:0000256" key="3">
    <source>
        <dbReference type="SAM" id="Phobius"/>
    </source>
</evidence>
<dbReference type="PANTHER" id="PTHR30469:SF37">
    <property type="entry name" value="RAGD PROTEIN"/>
    <property type="match status" value="1"/>
</dbReference>
<evidence type="ECO:0000259" key="4">
    <source>
        <dbReference type="Pfam" id="PF25954"/>
    </source>
</evidence>
<dbReference type="Gene3D" id="1.10.287.470">
    <property type="entry name" value="Helix hairpin bin"/>
    <property type="match status" value="1"/>
</dbReference>
<keyword evidence="7" id="KW-1185">Reference proteome</keyword>
<evidence type="ECO:0000259" key="5">
    <source>
        <dbReference type="Pfam" id="PF25973"/>
    </source>
</evidence>
<dbReference type="Pfam" id="PF25973">
    <property type="entry name" value="BSH_CzcB"/>
    <property type="match status" value="1"/>
</dbReference>
<evidence type="ECO:0000313" key="6">
    <source>
        <dbReference type="EMBL" id="SKB24961.1"/>
    </source>
</evidence>
<dbReference type="Pfam" id="PF25954">
    <property type="entry name" value="Beta-barrel_RND_2"/>
    <property type="match status" value="1"/>
</dbReference>
<protein>
    <submittedName>
        <fullName evidence="6">RND family efflux transporter, MFP subunit</fullName>
    </submittedName>
</protein>
<gene>
    <name evidence="6" type="ORF">SAMN06295920_10135</name>
</gene>
<dbReference type="InterPro" id="IPR058792">
    <property type="entry name" value="Beta-barrel_RND_2"/>
</dbReference>
<dbReference type="SUPFAM" id="SSF111369">
    <property type="entry name" value="HlyD-like secretion proteins"/>
    <property type="match status" value="1"/>
</dbReference>
<dbReference type="GO" id="GO:0015562">
    <property type="term" value="F:efflux transmembrane transporter activity"/>
    <property type="evidence" value="ECO:0007669"/>
    <property type="project" value="TreeGrafter"/>
</dbReference>
<comment type="similarity">
    <text evidence="1">Belongs to the membrane fusion protein (MFP) (TC 8.A.1) family.</text>
</comment>
<dbReference type="PANTHER" id="PTHR30469">
    <property type="entry name" value="MULTIDRUG RESISTANCE PROTEIN MDTA"/>
    <property type="match status" value="1"/>
</dbReference>
<dbReference type="STRING" id="439228.SAMN06295920_10135"/>
<keyword evidence="3" id="KW-1133">Transmembrane helix</keyword>
<keyword evidence="3" id="KW-0812">Transmembrane</keyword>
<sequence>MSEPSSTPETQIDRGPDGRTLKRVGIGAGAVALIVVGIGVASRISATNELRRTAADAAVPTVSVVLPTVDGEGGKLLLPGNVQAFNSAAIYARTNGYVRRWLADIGDRVHAGQPLAVLDAPELDQQLAAARADYQTALANQRLADITAKRWSAMLAQDAVSRQEADEKAGDLAARTALSNAALANVKRLQALQGFTRLTAPFDGVVTSRSAQIGALVVAGNAAAQPLFTVSDTHRMRVYVRVPQGYSASIRPGMEATMSLPEYPGRAFAARLTRSAGAVDAQSGAVLVELQADNRDGALKPGAFAQVSFRVGAGQGNGVSLPGSTILYGKDGPTVAVVGRDGHVTVKPVAIARDEGATVLLSGGVVPGERVIDTPPDAIRSGDRVRVQTTADAAGKGAAHAG</sequence>
<feature type="domain" description="CusB-like beta-barrel" evidence="4">
    <location>
        <begin position="240"/>
        <end position="310"/>
    </location>
</feature>
<dbReference type="AlphaFoldDB" id="A0A1T4ZQA5"/>
<organism evidence="6 7">
    <name type="scientific">Rhizorhabdus histidinilytica</name>
    <dbReference type="NCBI Taxonomy" id="439228"/>
    <lineage>
        <taxon>Bacteria</taxon>
        <taxon>Pseudomonadati</taxon>
        <taxon>Pseudomonadota</taxon>
        <taxon>Alphaproteobacteria</taxon>
        <taxon>Sphingomonadales</taxon>
        <taxon>Sphingomonadaceae</taxon>
        <taxon>Rhizorhabdus</taxon>
    </lineage>
</organism>
<dbReference type="RefSeq" id="WP_079646034.1">
    <property type="nucleotide sequence ID" value="NZ_FUYM01000001.1"/>
</dbReference>
<evidence type="ECO:0000256" key="2">
    <source>
        <dbReference type="SAM" id="MobiDB-lite"/>
    </source>
</evidence>
<dbReference type="NCBIfam" id="TIGR01730">
    <property type="entry name" value="RND_mfp"/>
    <property type="match status" value="1"/>
</dbReference>
<proteinExistence type="inferred from homology"/>
<dbReference type="Gene3D" id="2.40.30.170">
    <property type="match status" value="1"/>
</dbReference>
<dbReference type="GO" id="GO:1990281">
    <property type="term" value="C:efflux pump complex"/>
    <property type="evidence" value="ECO:0007669"/>
    <property type="project" value="TreeGrafter"/>
</dbReference>